<evidence type="ECO:0000256" key="9">
    <source>
        <dbReference type="ARBA" id="ARBA00030795"/>
    </source>
</evidence>
<protein>
    <recommendedName>
        <fullName evidence="4">Methylated-DNA--protein-cysteine methyltransferase</fullName>
        <ecNumber evidence="3">2.1.1.63</ecNumber>
    </recommendedName>
    <alternativeName>
        <fullName evidence="9">6-O-methylguanine-DNA methyltransferase</fullName>
    </alternativeName>
    <alternativeName>
        <fullName evidence="10">O-6-methylguanine-DNA-alkyltransferase</fullName>
    </alternativeName>
</protein>
<keyword evidence="7" id="KW-0227">DNA damage</keyword>
<evidence type="ECO:0000313" key="13">
    <source>
        <dbReference type="EMBL" id="CAK0784155.1"/>
    </source>
</evidence>
<comment type="catalytic activity">
    <reaction evidence="1">
        <text>a 4-O-methyl-thymidine in DNA + L-cysteinyl-[protein] = a thymidine in DNA + S-methyl-L-cysteinyl-[protein]</text>
        <dbReference type="Rhea" id="RHEA:53428"/>
        <dbReference type="Rhea" id="RHEA-COMP:10131"/>
        <dbReference type="Rhea" id="RHEA-COMP:10132"/>
        <dbReference type="Rhea" id="RHEA-COMP:13555"/>
        <dbReference type="Rhea" id="RHEA-COMP:13556"/>
        <dbReference type="ChEBI" id="CHEBI:29950"/>
        <dbReference type="ChEBI" id="CHEBI:82612"/>
        <dbReference type="ChEBI" id="CHEBI:137386"/>
        <dbReference type="ChEBI" id="CHEBI:137387"/>
        <dbReference type="EC" id="2.1.1.63"/>
    </reaction>
</comment>
<dbReference type="PANTHER" id="PTHR10815">
    <property type="entry name" value="METHYLATED-DNA--PROTEIN-CYSTEINE METHYLTRANSFERASE"/>
    <property type="match status" value="1"/>
</dbReference>
<dbReference type="SUPFAM" id="SSF46767">
    <property type="entry name" value="Methylated DNA-protein cysteine methyltransferase, C-terminal domain"/>
    <property type="match status" value="1"/>
</dbReference>
<comment type="caution">
    <text evidence="13">The sequence shown here is derived from an EMBL/GenBank/DDBJ whole genome shotgun (WGS) entry which is preliminary data.</text>
</comment>
<evidence type="ECO:0000313" key="14">
    <source>
        <dbReference type="Proteomes" id="UP001314263"/>
    </source>
</evidence>
<dbReference type="InterPro" id="IPR014048">
    <property type="entry name" value="MethylDNA_cys_MeTrfase_DNA-bd"/>
</dbReference>
<dbReference type="EMBL" id="CAUYUE010000010">
    <property type="protein sequence ID" value="CAK0784155.1"/>
    <property type="molecule type" value="Genomic_DNA"/>
</dbReference>
<dbReference type="PANTHER" id="PTHR10815:SF13">
    <property type="entry name" value="METHYLATED-DNA--PROTEIN-CYSTEINE METHYLTRANSFERASE"/>
    <property type="match status" value="1"/>
</dbReference>
<accession>A0AAV1ID25</accession>
<dbReference type="InterPro" id="IPR036388">
    <property type="entry name" value="WH-like_DNA-bd_sf"/>
</dbReference>
<dbReference type="Gene3D" id="1.10.10.10">
    <property type="entry name" value="Winged helix-like DNA-binding domain superfamily/Winged helix DNA-binding domain"/>
    <property type="match status" value="1"/>
</dbReference>
<comment type="catalytic activity">
    <reaction evidence="11">
        <text>a 6-O-methyl-2'-deoxyguanosine in DNA + L-cysteinyl-[protein] = S-methyl-L-cysteinyl-[protein] + a 2'-deoxyguanosine in DNA</text>
        <dbReference type="Rhea" id="RHEA:24000"/>
        <dbReference type="Rhea" id="RHEA-COMP:10131"/>
        <dbReference type="Rhea" id="RHEA-COMP:10132"/>
        <dbReference type="Rhea" id="RHEA-COMP:11367"/>
        <dbReference type="Rhea" id="RHEA-COMP:11368"/>
        <dbReference type="ChEBI" id="CHEBI:29950"/>
        <dbReference type="ChEBI" id="CHEBI:82612"/>
        <dbReference type="ChEBI" id="CHEBI:85445"/>
        <dbReference type="ChEBI" id="CHEBI:85448"/>
        <dbReference type="EC" id="2.1.1.63"/>
    </reaction>
</comment>
<reference evidence="13 14" key="1">
    <citation type="submission" date="2023-10" db="EMBL/GenBank/DDBJ databases">
        <authorList>
            <person name="Maclean D."/>
            <person name="Macfadyen A."/>
        </authorList>
    </citation>
    <scope>NUCLEOTIDE SEQUENCE [LARGE SCALE GENOMIC DNA]</scope>
</reference>
<evidence type="ECO:0000256" key="7">
    <source>
        <dbReference type="ARBA" id="ARBA00022763"/>
    </source>
</evidence>
<sequence length="150" mass="16112">MAKTVSVRRSSQGKLSRDKIKAAFAKNKRLPTPYEERLYQMCSAIPCGKVSTYGAMAAALQSSARAAGQALRRNPWAPGVPCHRVVAANLELGGFDGDWGLHTPKVKSKRALLVEEGVHFLGNRIQPSCVLDADELLAAVKSTTVHADAV</sequence>
<organism evidence="13 14">
    <name type="scientific">Coccomyxa viridis</name>
    <dbReference type="NCBI Taxonomy" id="1274662"/>
    <lineage>
        <taxon>Eukaryota</taxon>
        <taxon>Viridiplantae</taxon>
        <taxon>Chlorophyta</taxon>
        <taxon>core chlorophytes</taxon>
        <taxon>Trebouxiophyceae</taxon>
        <taxon>Trebouxiophyceae incertae sedis</taxon>
        <taxon>Coccomyxaceae</taxon>
        <taxon>Coccomyxa</taxon>
    </lineage>
</organism>
<comment type="similarity">
    <text evidence="2">Belongs to the MGMT family.</text>
</comment>
<gene>
    <name evidence="13" type="ORF">CVIRNUC_007358</name>
</gene>
<name>A0AAV1ID25_9CHLO</name>
<evidence type="ECO:0000256" key="3">
    <source>
        <dbReference type="ARBA" id="ARBA00011918"/>
    </source>
</evidence>
<dbReference type="GO" id="GO:0003908">
    <property type="term" value="F:methylated-DNA-[protein]-cysteine S-methyltransferase activity"/>
    <property type="evidence" value="ECO:0007669"/>
    <property type="project" value="UniProtKB-EC"/>
</dbReference>
<keyword evidence="5" id="KW-0489">Methyltransferase</keyword>
<dbReference type="CDD" id="cd06445">
    <property type="entry name" value="ATase"/>
    <property type="match status" value="1"/>
</dbReference>
<evidence type="ECO:0000256" key="2">
    <source>
        <dbReference type="ARBA" id="ARBA00008711"/>
    </source>
</evidence>
<proteinExistence type="inferred from homology"/>
<evidence type="ECO:0000256" key="8">
    <source>
        <dbReference type="ARBA" id="ARBA00023204"/>
    </source>
</evidence>
<keyword evidence="6" id="KW-0808">Transferase</keyword>
<dbReference type="PROSITE" id="PS00374">
    <property type="entry name" value="MGMT"/>
    <property type="match status" value="1"/>
</dbReference>
<dbReference type="EC" id="2.1.1.63" evidence="3"/>
<dbReference type="Proteomes" id="UP001314263">
    <property type="component" value="Unassembled WGS sequence"/>
</dbReference>
<keyword evidence="8" id="KW-0234">DNA repair</keyword>
<dbReference type="GO" id="GO:0032259">
    <property type="term" value="P:methylation"/>
    <property type="evidence" value="ECO:0007669"/>
    <property type="project" value="UniProtKB-KW"/>
</dbReference>
<dbReference type="GO" id="GO:0006281">
    <property type="term" value="P:DNA repair"/>
    <property type="evidence" value="ECO:0007669"/>
    <property type="project" value="UniProtKB-KW"/>
</dbReference>
<dbReference type="InterPro" id="IPR036217">
    <property type="entry name" value="MethylDNA_cys_MeTrfase_DNAb"/>
</dbReference>
<feature type="domain" description="Methylated-DNA-[protein]-cysteine S-methyltransferase DNA binding" evidence="12">
    <location>
        <begin position="34"/>
        <end position="118"/>
    </location>
</feature>
<evidence type="ECO:0000256" key="6">
    <source>
        <dbReference type="ARBA" id="ARBA00022679"/>
    </source>
</evidence>
<dbReference type="Pfam" id="PF01035">
    <property type="entry name" value="DNA_binding_1"/>
    <property type="match status" value="1"/>
</dbReference>
<keyword evidence="14" id="KW-1185">Reference proteome</keyword>
<dbReference type="NCBIfam" id="TIGR00589">
    <property type="entry name" value="ogt"/>
    <property type="match status" value="1"/>
</dbReference>
<evidence type="ECO:0000256" key="4">
    <source>
        <dbReference type="ARBA" id="ARBA00015377"/>
    </source>
</evidence>
<dbReference type="InterPro" id="IPR001497">
    <property type="entry name" value="MethylDNA_cys_MeTrfase_AS"/>
</dbReference>
<evidence type="ECO:0000256" key="5">
    <source>
        <dbReference type="ARBA" id="ARBA00022603"/>
    </source>
</evidence>
<evidence type="ECO:0000256" key="10">
    <source>
        <dbReference type="ARBA" id="ARBA00031621"/>
    </source>
</evidence>
<evidence type="ECO:0000256" key="11">
    <source>
        <dbReference type="ARBA" id="ARBA00049348"/>
    </source>
</evidence>
<evidence type="ECO:0000259" key="12">
    <source>
        <dbReference type="Pfam" id="PF01035"/>
    </source>
</evidence>
<evidence type="ECO:0000256" key="1">
    <source>
        <dbReference type="ARBA" id="ARBA00001286"/>
    </source>
</evidence>
<dbReference type="AlphaFoldDB" id="A0AAV1ID25"/>